<keyword evidence="5" id="KW-1185">Reference proteome</keyword>
<feature type="chain" id="PRO_5016378662" description="DUF4340 domain-containing protein" evidence="2">
    <location>
        <begin position="20"/>
        <end position="363"/>
    </location>
</feature>
<feature type="region of interest" description="Disordered" evidence="1">
    <location>
        <begin position="330"/>
        <end position="363"/>
    </location>
</feature>
<dbReference type="EMBL" id="QGNA01000003">
    <property type="protein sequence ID" value="PWS36251.1"/>
    <property type="molecule type" value="Genomic_DNA"/>
</dbReference>
<evidence type="ECO:0000313" key="5">
    <source>
        <dbReference type="Proteomes" id="UP000245765"/>
    </source>
</evidence>
<evidence type="ECO:0000256" key="2">
    <source>
        <dbReference type="SAM" id="SignalP"/>
    </source>
</evidence>
<organism evidence="4 5">
    <name type="scientific">Falsiroseomonas bella</name>
    <dbReference type="NCBI Taxonomy" id="2184016"/>
    <lineage>
        <taxon>Bacteria</taxon>
        <taxon>Pseudomonadati</taxon>
        <taxon>Pseudomonadota</taxon>
        <taxon>Alphaproteobacteria</taxon>
        <taxon>Acetobacterales</taxon>
        <taxon>Roseomonadaceae</taxon>
        <taxon>Falsiroseomonas</taxon>
    </lineage>
</organism>
<dbReference type="InterPro" id="IPR025641">
    <property type="entry name" value="DUF4340"/>
</dbReference>
<evidence type="ECO:0000313" key="4">
    <source>
        <dbReference type="EMBL" id="PWS36251.1"/>
    </source>
</evidence>
<feature type="signal peptide" evidence="2">
    <location>
        <begin position="1"/>
        <end position="19"/>
    </location>
</feature>
<dbReference type="OrthoDB" id="7359157at2"/>
<feature type="compositionally biased region" description="Low complexity" evidence="1">
    <location>
        <begin position="334"/>
        <end position="354"/>
    </location>
</feature>
<dbReference type="RefSeq" id="WP_109871045.1">
    <property type="nucleotide sequence ID" value="NZ_QGNA01000003.1"/>
</dbReference>
<comment type="caution">
    <text evidence="4">The sequence shown here is derived from an EMBL/GenBank/DDBJ whole genome shotgun (WGS) entry which is preliminary data.</text>
</comment>
<evidence type="ECO:0000256" key="1">
    <source>
        <dbReference type="SAM" id="MobiDB-lite"/>
    </source>
</evidence>
<feature type="domain" description="DUF4340" evidence="3">
    <location>
        <begin position="71"/>
        <end position="250"/>
    </location>
</feature>
<protein>
    <recommendedName>
        <fullName evidence="3">DUF4340 domain-containing protein</fullName>
    </recommendedName>
</protein>
<dbReference type="Proteomes" id="UP000245765">
    <property type="component" value="Unassembled WGS sequence"/>
</dbReference>
<proteinExistence type="predicted"/>
<keyword evidence="2" id="KW-0732">Signal</keyword>
<evidence type="ECO:0000259" key="3">
    <source>
        <dbReference type="Pfam" id="PF14238"/>
    </source>
</evidence>
<reference evidence="5" key="1">
    <citation type="submission" date="2018-05" db="EMBL/GenBank/DDBJ databases">
        <authorList>
            <person name="Du Z."/>
            <person name="Wang X."/>
        </authorList>
    </citation>
    <scope>NUCLEOTIDE SEQUENCE [LARGE SCALE GENOMIC DNA]</scope>
    <source>
        <strain evidence="5">CQN31</strain>
    </source>
</reference>
<dbReference type="AlphaFoldDB" id="A0A317FAT3"/>
<gene>
    <name evidence="4" type="ORF">DFH01_13785</name>
</gene>
<dbReference type="Pfam" id="PF14238">
    <property type="entry name" value="DUF4340"/>
    <property type="match status" value="1"/>
</dbReference>
<sequence length="363" mass="39506">MNRRTILLLGTAAAATVGAAIMLTPDRTEPPVSTATPLAFPGLAPRLANAARIEVTRHDGTLTVNREGEAWVLPAKAGHPVRPEKVRELLVGLTELRLTEPRTANPELLERLGVEDPTKQGATSSLLRVLDAQGGVIAELIIGRRRMRVQGNVPESVYVRRPGEAQAWLAEGRLPIDSDPNLWIDRDIANIPRERVRAAEIERVGEPRLVLRRGGEPDGTMAVVEPAETPELDEISLDEVGRAFEFLTFLDVQRAADIPGEKIGEARFALTDDLRIAVVAHKDGENLWVRLSAEGGEEGQRLNARWQGWAYQVGQWKEKAFVPRLADLVKEQRAPAPDQAPAAEAPATPGTAAQPAPPAQQPN</sequence>
<accession>A0A317FAT3</accession>
<name>A0A317FAT3_9PROT</name>